<keyword evidence="7 11" id="KW-0249">Electron transport</keyword>
<comment type="function">
    <text evidence="11">Component of the ubiquinol-cytochrome c oxidoreductase, a multisubunit transmembrane complex that is part of the mitochondrial electron transport chain which drives oxidative phosphorylation. The complex plays an important role in the uptake of multiple carbon sources present in different host niches.</text>
</comment>
<dbReference type="Pfam" id="PF05365">
    <property type="entry name" value="UCR_UQCRX_QCR9"/>
    <property type="match status" value="1"/>
</dbReference>
<evidence type="ECO:0000256" key="10">
    <source>
        <dbReference type="ARBA" id="ARBA00023136"/>
    </source>
</evidence>
<evidence type="ECO:0000313" key="13">
    <source>
        <dbReference type="Proteomes" id="UP001487740"/>
    </source>
</evidence>
<keyword evidence="9 11" id="KW-0496">Mitochondrion</keyword>
<dbReference type="Gene3D" id="1.20.5.260">
    <property type="entry name" value="Cytochrome b-c1 complex subunit 9"/>
    <property type="match status" value="1"/>
</dbReference>
<evidence type="ECO:0000256" key="5">
    <source>
        <dbReference type="ARBA" id="ARBA00022692"/>
    </source>
</evidence>
<dbReference type="SUPFAM" id="SSF81514">
    <property type="entry name" value="Subunit X (non-heme 7 kDa protein) of cytochrome bc1 complex (Ubiquinol-cytochrome c reductase)"/>
    <property type="match status" value="1"/>
</dbReference>
<comment type="subcellular location">
    <subcellularLocation>
        <location evidence="1 11">Mitochondrion inner membrane</location>
        <topology evidence="1 11">Single-pass membrane protein</topology>
    </subcellularLocation>
</comment>
<dbReference type="AlphaFoldDB" id="A0AAW0SWL8"/>
<evidence type="ECO:0000256" key="11">
    <source>
        <dbReference type="RuleBase" id="RU368056"/>
    </source>
</evidence>
<keyword evidence="6 11" id="KW-0999">Mitochondrion inner membrane</keyword>
<keyword evidence="8 11" id="KW-1133">Transmembrane helix</keyword>
<reference evidence="12 13" key="1">
    <citation type="submission" date="2023-03" db="EMBL/GenBank/DDBJ databases">
        <title>High-quality genome of Scylla paramamosain provides insights in environmental adaptation.</title>
        <authorList>
            <person name="Zhang L."/>
        </authorList>
    </citation>
    <scope>NUCLEOTIDE SEQUENCE [LARGE SCALE GENOMIC DNA]</scope>
    <source>
        <strain evidence="12">LZ_2023a</strain>
        <tissue evidence="12">Muscle</tissue>
    </source>
</reference>
<dbReference type="GO" id="GO:0045275">
    <property type="term" value="C:respiratory chain complex III"/>
    <property type="evidence" value="ECO:0007669"/>
    <property type="project" value="UniProtKB-UniRule"/>
</dbReference>
<keyword evidence="4 11" id="KW-0679">Respiratory chain</keyword>
<keyword evidence="13" id="KW-1185">Reference proteome</keyword>
<dbReference type="EMBL" id="JARAKH010000043">
    <property type="protein sequence ID" value="KAK8379488.1"/>
    <property type="molecule type" value="Genomic_DNA"/>
</dbReference>
<name>A0AAW0SWL8_SCYPA</name>
<evidence type="ECO:0000256" key="7">
    <source>
        <dbReference type="ARBA" id="ARBA00022982"/>
    </source>
</evidence>
<keyword evidence="3 11" id="KW-0813">Transport</keyword>
<comment type="caution">
    <text evidence="12">The sequence shown here is derived from an EMBL/GenBank/DDBJ whole genome shotgun (WGS) entry which is preliminary data.</text>
</comment>
<dbReference type="PANTHER" id="PTHR12980:SF0">
    <property type="entry name" value="CYTOCHROME B-C1 COMPLEX SUBUNIT 9"/>
    <property type="match status" value="1"/>
</dbReference>
<sequence length="69" mass="7927">MAGAISRVYQNIFRRTSTFILAAVGGAFMFERGFDLLTEGIYDNINQGKLWKHVKHRYGQASLEDEEEE</sequence>
<dbReference type="InterPro" id="IPR036656">
    <property type="entry name" value="QCR9_sf"/>
</dbReference>
<keyword evidence="5 11" id="KW-0812">Transmembrane</keyword>
<comment type="subunit">
    <text evidence="11">Component of the ubiquinol-cytochrome c oxidoreductase (cytochrome b-c1 complex, complex III, CIII), a multisubunit enzyme composed of 3 respiratory subunits cytochrome b, cytochrome c1 and Rieske protein, 2 core protein subunits, and additional low-molecular weight protein subunits.</text>
</comment>
<dbReference type="GO" id="GO:0005743">
    <property type="term" value="C:mitochondrial inner membrane"/>
    <property type="evidence" value="ECO:0007669"/>
    <property type="project" value="UniProtKB-SubCell"/>
</dbReference>
<evidence type="ECO:0000256" key="8">
    <source>
        <dbReference type="ARBA" id="ARBA00022989"/>
    </source>
</evidence>
<dbReference type="Proteomes" id="UP001487740">
    <property type="component" value="Unassembled WGS sequence"/>
</dbReference>
<evidence type="ECO:0000256" key="1">
    <source>
        <dbReference type="ARBA" id="ARBA00004434"/>
    </source>
</evidence>
<dbReference type="GO" id="GO:0006122">
    <property type="term" value="P:mitochondrial electron transport, ubiquinol to cytochrome c"/>
    <property type="evidence" value="ECO:0007669"/>
    <property type="project" value="UniProtKB-UniRule"/>
</dbReference>
<evidence type="ECO:0000256" key="6">
    <source>
        <dbReference type="ARBA" id="ARBA00022792"/>
    </source>
</evidence>
<keyword evidence="10 11" id="KW-0472">Membrane</keyword>
<evidence type="ECO:0000256" key="2">
    <source>
        <dbReference type="ARBA" id="ARBA00007856"/>
    </source>
</evidence>
<evidence type="ECO:0000256" key="3">
    <source>
        <dbReference type="ARBA" id="ARBA00022448"/>
    </source>
</evidence>
<protein>
    <recommendedName>
        <fullName evidence="11">Complex III subunit 9</fullName>
    </recommendedName>
</protein>
<dbReference type="PANTHER" id="PTHR12980">
    <property type="entry name" value="UBIQUINOL-CYTOCHROME C REDUCTASE COMPLEX, SUBUNIT X"/>
    <property type="match status" value="1"/>
</dbReference>
<proteinExistence type="inferred from homology"/>
<feature type="transmembrane region" description="Helical" evidence="11">
    <location>
        <begin position="12"/>
        <end position="30"/>
    </location>
</feature>
<dbReference type="InterPro" id="IPR008027">
    <property type="entry name" value="QCR9"/>
</dbReference>
<evidence type="ECO:0000256" key="4">
    <source>
        <dbReference type="ARBA" id="ARBA00022660"/>
    </source>
</evidence>
<evidence type="ECO:0000313" key="12">
    <source>
        <dbReference type="EMBL" id="KAK8379488.1"/>
    </source>
</evidence>
<evidence type="ECO:0000256" key="9">
    <source>
        <dbReference type="ARBA" id="ARBA00023128"/>
    </source>
</evidence>
<gene>
    <name evidence="12" type="ORF">O3P69_019418</name>
</gene>
<comment type="similarity">
    <text evidence="2 11">Belongs to the UQCR10/QCR9 family.</text>
</comment>
<dbReference type="FunFam" id="1.20.5.260:FF:000001">
    <property type="entry name" value="Cytochrome b-c1 complex subunit 9"/>
    <property type="match status" value="1"/>
</dbReference>
<organism evidence="12 13">
    <name type="scientific">Scylla paramamosain</name>
    <name type="common">Mud crab</name>
    <dbReference type="NCBI Taxonomy" id="85552"/>
    <lineage>
        <taxon>Eukaryota</taxon>
        <taxon>Metazoa</taxon>
        <taxon>Ecdysozoa</taxon>
        <taxon>Arthropoda</taxon>
        <taxon>Crustacea</taxon>
        <taxon>Multicrustacea</taxon>
        <taxon>Malacostraca</taxon>
        <taxon>Eumalacostraca</taxon>
        <taxon>Eucarida</taxon>
        <taxon>Decapoda</taxon>
        <taxon>Pleocyemata</taxon>
        <taxon>Brachyura</taxon>
        <taxon>Eubrachyura</taxon>
        <taxon>Portunoidea</taxon>
        <taxon>Portunidae</taxon>
        <taxon>Portuninae</taxon>
        <taxon>Scylla</taxon>
    </lineage>
</organism>
<accession>A0AAW0SWL8</accession>